<keyword evidence="6 8" id="KW-0472">Membrane</keyword>
<feature type="transmembrane region" description="Helical" evidence="8">
    <location>
        <begin position="46"/>
        <end position="66"/>
    </location>
</feature>
<evidence type="ECO:0000256" key="4">
    <source>
        <dbReference type="ARBA" id="ARBA00022692"/>
    </source>
</evidence>
<evidence type="ECO:0000256" key="3">
    <source>
        <dbReference type="ARBA" id="ARBA00022448"/>
    </source>
</evidence>
<evidence type="ECO:0000256" key="6">
    <source>
        <dbReference type="ARBA" id="ARBA00023136"/>
    </source>
</evidence>
<gene>
    <name evidence="9" type="ORF">K505DRAFT_361815</name>
</gene>
<evidence type="ECO:0000256" key="1">
    <source>
        <dbReference type="ARBA" id="ARBA00004141"/>
    </source>
</evidence>
<comment type="similarity">
    <text evidence="2">Belongs to the oligopeptide OPT transporter family.</text>
</comment>
<comment type="subcellular location">
    <subcellularLocation>
        <location evidence="1">Membrane</location>
        <topology evidence="1">Multi-pass membrane protein</topology>
    </subcellularLocation>
</comment>
<keyword evidence="3" id="KW-0813">Transport</keyword>
<feature type="compositionally biased region" description="Low complexity" evidence="7">
    <location>
        <begin position="200"/>
        <end position="220"/>
    </location>
</feature>
<dbReference type="Pfam" id="PF03169">
    <property type="entry name" value="OPT"/>
    <property type="match status" value="1"/>
</dbReference>
<feature type="region of interest" description="Disordered" evidence="7">
    <location>
        <begin position="200"/>
        <end position="221"/>
    </location>
</feature>
<dbReference type="PANTHER" id="PTHR31645:SF0">
    <property type="entry name" value="OLIGOPEPTIDE TRANSPORTER YGL114W-RELATED"/>
    <property type="match status" value="1"/>
</dbReference>
<dbReference type="InterPro" id="IPR004813">
    <property type="entry name" value="OPT"/>
</dbReference>
<sequence>MTEPTSEMDNHRSDETAPLLGPEEEAQTFIGAKPANVSWVLPYEGFAWRSVALGVIIGSIVCLTNIHFGLKTGYINIMSMPSALIGFGAFELVKKHLEFPFSPAENVLIQTVASSVGAIPATAGLVGVIPALEFLTSPADGGPAKTTLLRLCIWSLGISAFGLMFAVILRERVILKDRLRFPTGTATALMVNVLHNEKGTTTSHSEISSQSSAGSESGTSFLDAEELRPQDDTHVDQSIKPQTMTTHFVPIFHNIPLFGAIAYSKWLWSFNCSLGYVG</sequence>
<organism evidence="9 10">
    <name type="scientific">Melanomma pulvis-pyrius CBS 109.77</name>
    <dbReference type="NCBI Taxonomy" id="1314802"/>
    <lineage>
        <taxon>Eukaryota</taxon>
        <taxon>Fungi</taxon>
        <taxon>Dikarya</taxon>
        <taxon>Ascomycota</taxon>
        <taxon>Pezizomycotina</taxon>
        <taxon>Dothideomycetes</taxon>
        <taxon>Pleosporomycetidae</taxon>
        <taxon>Pleosporales</taxon>
        <taxon>Melanommataceae</taxon>
        <taxon>Melanomma</taxon>
    </lineage>
</organism>
<evidence type="ECO:0000256" key="2">
    <source>
        <dbReference type="ARBA" id="ARBA00008807"/>
    </source>
</evidence>
<accession>A0A6A6XBS2</accession>
<dbReference type="GO" id="GO:0035673">
    <property type="term" value="F:oligopeptide transmembrane transporter activity"/>
    <property type="evidence" value="ECO:0007669"/>
    <property type="project" value="InterPro"/>
</dbReference>
<reference evidence="9" key="1">
    <citation type="journal article" date="2020" name="Stud. Mycol.">
        <title>101 Dothideomycetes genomes: a test case for predicting lifestyles and emergence of pathogens.</title>
        <authorList>
            <person name="Haridas S."/>
            <person name="Albert R."/>
            <person name="Binder M."/>
            <person name="Bloem J."/>
            <person name="Labutti K."/>
            <person name="Salamov A."/>
            <person name="Andreopoulos B."/>
            <person name="Baker S."/>
            <person name="Barry K."/>
            <person name="Bills G."/>
            <person name="Bluhm B."/>
            <person name="Cannon C."/>
            <person name="Castanera R."/>
            <person name="Culley D."/>
            <person name="Daum C."/>
            <person name="Ezra D."/>
            <person name="Gonzalez J."/>
            <person name="Henrissat B."/>
            <person name="Kuo A."/>
            <person name="Liang C."/>
            <person name="Lipzen A."/>
            <person name="Lutzoni F."/>
            <person name="Magnuson J."/>
            <person name="Mondo S."/>
            <person name="Nolan M."/>
            <person name="Ohm R."/>
            <person name="Pangilinan J."/>
            <person name="Park H.-J."/>
            <person name="Ramirez L."/>
            <person name="Alfaro M."/>
            <person name="Sun H."/>
            <person name="Tritt A."/>
            <person name="Yoshinaga Y."/>
            <person name="Zwiers L.-H."/>
            <person name="Turgeon B."/>
            <person name="Goodwin S."/>
            <person name="Spatafora J."/>
            <person name="Crous P."/>
            <person name="Grigoriev I."/>
        </authorList>
    </citation>
    <scope>NUCLEOTIDE SEQUENCE</scope>
    <source>
        <strain evidence="9">CBS 109.77</strain>
    </source>
</reference>
<keyword evidence="4 8" id="KW-0812">Transmembrane</keyword>
<evidence type="ECO:0000256" key="5">
    <source>
        <dbReference type="ARBA" id="ARBA00022989"/>
    </source>
</evidence>
<dbReference type="GO" id="GO:0000329">
    <property type="term" value="C:fungal-type vacuole membrane"/>
    <property type="evidence" value="ECO:0007669"/>
    <property type="project" value="TreeGrafter"/>
</dbReference>
<dbReference type="PANTHER" id="PTHR31645">
    <property type="entry name" value="OLIGOPEPTIDE TRANSPORTER YGL114W-RELATED"/>
    <property type="match status" value="1"/>
</dbReference>
<feature type="transmembrane region" description="Helical" evidence="8">
    <location>
        <begin position="148"/>
        <end position="169"/>
    </location>
</feature>
<protein>
    <submittedName>
        <fullName evidence="9">OPT-domain-containing protein</fullName>
    </submittedName>
</protein>
<evidence type="ECO:0000256" key="7">
    <source>
        <dbReference type="SAM" id="MobiDB-lite"/>
    </source>
</evidence>
<proteinExistence type="inferred from homology"/>
<evidence type="ECO:0000313" key="10">
    <source>
        <dbReference type="Proteomes" id="UP000799757"/>
    </source>
</evidence>
<evidence type="ECO:0000256" key="8">
    <source>
        <dbReference type="SAM" id="Phobius"/>
    </source>
</evidence>
<dbReference type="EMBL" id="MU001920">
    <property type="protein sequence ID" value="KAF2793624.1"/>
    <property type="molecule type" value="Genomic_DNA"/>
</dbReference>
<evidence type="ECO:0000313" key="9">
    <source>
        <dbReference type="EMBL" id="KAF2793624.1"/>
    </source>
</evidence>
<dbReference type="AlphaFoldDB" id="A0A6A6XBS2"/>
<dbReference type="OrthoDB" id="627262at2759"/>
<name>A0A6A6XBS2_9PLEO</name>
<feature type="region of interest" description="Disordered" evidence="7">
    <location>
        <begin position="1"/>
        <end position="20"/>
    </location>
</feature>
<dbReference type="InterPro" id="IPR045035">
    <property type="entry name" value="YSL-like"/>
</dbReference>
<keyword evidence="5 8" id="KW-1133">Transmembrane helix</keyword>
<dbReference type="Proteomes" id="UP000799757">
    <property type="component" value="Unassembled WGS sequence"/>
</dbReference>
<keyword evidence="10" id="KW-1185">Reference proteome</keyword>